<feature type="domain" description="DUF8185" evidence="2">
    <location>
        <begin position="116"/>
        <end position="224"/>
    </location>
</feature>
<dbReference type="EMBL" id="JAVDXX010000001">
    <property type="protein sequence ID" value="MDR7293601.1"/>
    <property type="molecule type" value="Genomic_DNA"/>
</dbReference>
<name>A0ABU1Z1D8_9MICC</name>
<organism evidence="3 4">
    <name type="scientific">Pseudoglutamicibacter albus</name>
    <dbReference type="NCBI Taxonomy" id="98671"/>
    <lineage>
        <taxon>Bacteria</taxon>
        <taxon>Bacillati</taxon>
        <taxon>Actinomycetota</taxon>
        <taxon>Actinomycetes</taxon>
        <taxon>Micrococcales</taxon>
        <taxon>Micrococcaceae</taxon>
        <taxon>Pseudoglutamicibacter</taxon>
    </lineage>
</organism>
<gene>
    <name evidence="3" type="ORF">J2S67_000869</name>
</gene>
<evidence type="ECO:0000313" key="3">
    <source>
        <dbReference type="EMBL" id="MDR7293601.1"/>
    </source>
</evidence>
<accession>A0ABU1Z1D8</accession>
<sequence>MATSLILSEATDLEDVGTFLQRSASIRDGVCRIVARGRVAALHTAFSFPMMLTDPAPVIIAQRGVRLTQQTELVDVVVPMAELRDRLPRATSAGHGQLRIPPQRVNAPWTSLVPLQSQWEQAGTVVDDAVHDAGAEVARIVSESLPDQPGQPVLVQARNAVWGKSLSELGVVELSDRLAPMLAGAAFTAYALGFVLKGGRSRLFTAGMWRRLSCHGGTLLYRAGLS</sequence>
<dbReference type="Proteomes" id="UP001180715">
    <property type="component" value="Unassembled WGS sequence"/>
</dbReference>
<proteinExistence type="predicted"/>
<dbReference type="RefSeq" id="WP_141739883.1">
    <property type="nucleotide sequence ID" value="NZ_JAVDXX010000001.1"/>
</dbReference>
<dbReference type="Pfam" id="PF26035">
    <property type="entry name" value="DUF8010"/>
    <property type="match status" value="1"/>
</dbReference>
<dbReference type="InterPro" id="IPR058498">
    <property type="entry name" value="DUF8185"/>
</dbReference>
<evidence type="ECO:0000259" key="1">
    <source>
        <dbReference type="Pfam" id="PF26035"/>
    </source>
</evidence>
<comment type="caution">
    <text evidence="3">The sequence shown here is derived from an EMBL/GenBank/DDBJ whole genome shotgun (WGS) entry which is preliminary data.</text>
</comment>
<dbReference type="InterPro" id="IPR058323">
    <property type="entry name" value="DUF8010"/>
</dbReference>
<keyword evidence="4" id="KW-1185">Reference proteome</keyword>
<evidence type="ECO:0000259" key="2">
    <source>
        <dbReference type="Pfam" id="PF26572"/>
    </source>
</evidence>
<dbReference type="Pfam" id="PF26572">
    <property type="entry name" value="DUF8185"/>
    <property type="match status" value="1"/>
</dbReference>
<protein>
    <submittedName>
        <fullName evidence="3">Uncharacterized protein</fullName>
    </submittedName>
</protein>
<evidence type="ECO:0000313" key="4">
    <source>
        <dbReference type="Proteomes" id="UP001180715"/>
    </source>
</evidence>
<feature type="domain" description="DUF8010" evidence="1">
    <location>
        <begin position="3"/>
        <end position="93"/>
    </location>
</feature>
<reference evidence="3" key="1">
    <citation type="submission" date="2023-07" db="EMBL/GenBank/DDBJ databases">
        <title>Sequencing the genomes of 1000 actinobacteria strains.</title>
        <authorList>
            <person name="Klenk H.-P."/>
        </authorList>
    </citation>
    <scope>NUCLEOTIDE SEQUENCE</scope>
    <source>
        <strain evidence="3">DSM 13068</strain>
    </source>
</reference>